<keyword evidence="3 7" id="KW-0808">Transferase</keyword>
<evidence type="ECO:0000256" key="1">
    <source>
        <dbReference type="ARBA" id="ARBA00007229"/>
    </source>
</evidence>
<keyword evidence="4 7" id="KW-0547">Nucleotide-binding</keyword>
<evidence type="ECO:0000313" key="9">
    <source>
        <dbReference type="Proteomes" id="UP000230750"/>
    </source>
</evidence>
<organism evidence="8 9">
    <name type="scientific">Stichopus japonicus</name>
    <name type="common">Sea cucumber</name>
    <dbReference type="NCBI Taxonomy" id="307972"/>
    <lineage>
        <taxon>Eukaryota</taxon>
        <taxon>Metazoa</taxon>
        <taxon>Echinodermata</taxon>
        <taxon>Eleutherozoa</taxon>
        <taxon>Echinozoa</taxon>
        <taxon>Holothuroidea</taxon>
        <taxon>Aspidochirotacea</taxon>
        <taxon>Aspidochirotida</taxon>
        <taxon>Stichopodidae</taxon>
        <taxon>Apostichopus</taxon>
    </lineage>
</organism>
<comment type="domain">
    <text evidence="7">The EXKPK motif is conserved in inositol-pentakisphosphate 2-kinases of both family 1 and 2.</text>
</comment>
<accession>A0A2G8K7Q1</accession>
<evidence type="ECO:0000256" key="2">
    <source>
        <dbReference type="ARBA" id="ARBA00012023"/>
    </source>
</evidence>
<gene>
    <name evidence="8" type="ORF">BSL78_19107</name>
</gene>
<protein>
    <recommendedName>
        <fullName evidence="2 7">Inositol-pentakisphosphate 2-kinase</fullName>
        <ecNumber evidence="2 7">2.7.1.158</ecNumber>
    </recommendedName>
</protein>
<dbReference type="Proteomes" id="UP000230750">
    <property type="component" value="Unassembled WGS sequence"/>
</dbReference>
<evidence type="ECO:0000256" key="5">
    <source>
        <dbReference type="ARBA" id="ARBA00022777"/>
    </source>
</evidence>
<keyword evidence="6 7" id="KW-0067">ATP-binding</keyword>
<evidence type="ECO:0000313" key="8">
    <source>
        <dbReference type="EMBL" id="PIK44038.1"/>
    </source>
</evidence>
<dbReference type="GO" id="GO:0005524">
    <property type="term" value="F:ATP binding"/>
    <property type="evidence" value="ECO:0007669"/>
    <property type="project" value="UniProtKB-KW"/>
</dbReference>
<evidence type="ECO:0000256" key="3">
    <source>
        <dbReference type="ARBA" id="ARBA00022679"/>
    </source>
</evidence>
<dbReference type="Pfam" id="PF06090">
    <property type="entry name" value="Ins_P5_2-kin"/>
    <property type="match status" value="1"/>
</dbReference>
<reference evidence="8 9" key="1">
    <citation type="journal article" date="2017" name="PLoS Biol.">
        <title>The sea cucumber genome provides insights into morphological evolution and visceral regeneration.</title>
        <authorList>
            <person name="Zhang X."/>
            <person name="Sun L."/>
            <person name="Yuan J."/>
            <person name="Sun Y."/>
            <person name="Gao Y."/>
            <person name="Zhang L."/>
            <person name="Li S."/>
            <person name="Dai H."/>
            <person name="Hamel J.F."/>
            <person name="Liu C."/>
            <person name="Yu Y."/>
            <person name="Liu S."/>
            <person name="Lin W."/>
            <person name="Guo K."/>
            <person name="Jin S."/>
            <person name="Xu P."/>
            <person name="Storey K.B."/>
            <person name="Huan P."/>
            <person name="Zhang T."/>
            <person name="Zhou Y."/>
            <person name="Zhang J."/>
            <person name="Lin C."/>
            <person name="Li X."/>
            <person name="Xing L."/>
            <person name="Huo D."/>
            <person name="Sun M."/>
            <person name="Wang L."/>
            <person name="Mercier A."/>
            <person name="Li F."/>
            <person name="Yang H."/>
            <person name="Xiang J."/>
        </authorList>
    </citation>
    <scope>NUCLEOTIDE SEQUENCE [LARGE SCALE GENOMIC DNA]</scope>
    <source>
        <strain evidence="8">Shaxun</strain>
        <tissue evidence="8">Muscle</tissue>
    </source>
</reference>
<dbReference type="OrthoDB" id="272370at2759"/>
<dbReference type="EMBL" id="MRZV01000805">
    <property type="protein sequence ID" value="PIK44038.1"/>
    <property type="molecule type" value="Genomic_DNA"/>
</dbReference>
<dbReference type="EC" id="2.7.1.158" evidence="2 7"/>
<keyword evidence="9" id="KW-1185">Reference proteome</keyword>
<dbReference type="PANTHER" id="PTHR14456">
    <property type="entry name" value="INOSITOL POLYPHOSPHATE KINASE 1"/>
    <property type="match status" value="1"/>
</dbReference>
<dbReference type="GO" id="GO:0035299">
    <property type="term" value="F:inositol-1,3,4,5,6-pentakisphosphate 2-kinase activity"/>
    <property type="evidence" value="ECO:0007669"/>
    <property type="project" value="UniProtKB-EC"/>
</dbReference>
<evidence type="ECO:0000256" key="6">
    <source>
        <dbReference type="ARBA" id="ARBA00022840"/>
    </source>
</evidence>
<dbReference type="AlphaFoldDB" id="A0A2G8K7Q1"/>
<dbReference type="Gene3D" id="3.30.200.110">
    <property type="entry name" value="Inositol-pentakisphosphate 2-kinase, N-lobe"/>
    <property type="match status" value="1"/>
</dbReference>
<keyword evidence="5 7" id="KW-0418">Kinase</keyword>
<dbReference type="GO" id="GO:0032958">
    <property type="term" value="P:inositol phosphate biosynthetic process"/>
    <property type="evidence" value="ECO:0007669"/>
    <property type="project" value="TreeGrafter"/>
</dbReference>
<comment type="caution">
    <text evidence="8">The sequence shown here is derived from an EMBL/GenBank/DDBJ whole genome shotgun (WGS) entry which is preliminary data.</text>
</comment>
<evidence type="ECO:0000256" key="7">
    <source>
        <dbReference type="RuleBase" id="RU364126"/>
    </source>
</evidence>
<comment type="similarity">
    <text evidence="1">Belongs to the IPK1 type 2 family.</text>
</comment>
<evidence type="ECO:0000256" key="4">
    <source>
        <dbReference type="ARBA" id="ARBA00022741"/>
    </source>
</evidence>
<proteinExistence type="inferred from homology"/>
<dbReference type="STRING" id="307972.A0A2G8K7Q1"/>
<comment type="catalytic activity">
    <reaction evidence="7">
        <text>1D-myo-inositol 1,3,4,5,6-pentakisphosphate + ATP = 1D-myo-inositol hexakisphosphate + ADP + H(+)</text>
        <dbReference type="Rhea" id="RHEA:20313"/>
        <dbReference type="ChEBI" id="CHEBI:15378"/>
        <dbReference type="ChEBI" id="CHEBI:30616"/>
        <dbReference type="ChEBI" id="CHEBI:57733"/>
        <dbReference type="ChEBI" id="CHEBI:58130"/>
        <dbReference type="ChEBI" id="CHEBI:456216"/>
        <dbReference type="EC" id="2.7.1.158"/>
    </reaction>
</comment>
<name>A0A2G8K7Q1_STIJA</name>
<comment type="function">
    <text evidence="7">Phosphorylates Ins(1,3,4,5,6)P5 at position 2 to form Ins(1,2,3,4,5,6)P6 (InsP6 or phytate).</text>
</comment>
<sequence length="401" mass="45262">MDISVYQEANRRDWILCKDYIDNVMLPLLGDMFVTSPKLVKLTPEFVRAVNRDCLDIRPKKRLNAHADSDILVAMVMPDACLLSHPVTGNENPTFCVEIKCKQSFLPPYSLEKSKPNEPVCRFCMLQQLKVKRGSLNHRSKFCPLDIFSGDPGRMRHTLLNLLQTPQNNLKIFKNGSLFFSCHEGNPSTLFDLQSLVQQLQSLDDTENSSPDLKTVEECLQSNAVSVMTEVLTKALLHVDSITDDRTHSTDICAASSYHQNSGYVLPVVLIAWSSVCFLSLGERLQVDGPYPPKYLAMESQSCNKTEDQPVKVPPDVLEGFQKVRNFLVAGTSKDLSIMVTFQKLPSNISSQSKYITVGSLGNQFQHAIKIVDLDPKPSTRIPKYVKLEDEIWQNYRFGER</sequence>
<dbReference type="GO" id="GO:0005634">
    <property type="term" value="C:nucleus"/>
    <property type="evidence" value="ECO:0007669"/>
    <property type="project" value="TreeGrafter"/>
</dbReference>
<dbReference type="InterPro" id="IPR043001">
    <property type="entry name" value="IP5_2-K_N_lobe"/>
</dbReference>
<dbReference type="InterPro" id="IPR009286">
    <property type="entry name" value="Ins_P5_2-kin"/>
</dbReference>
<dbReference type="PANTHER" id="PTHR14456:SF2">
    <property type="entry name" value="INOSITOL-PENTAKISPHOSPHATE 2-KINASE"/>
    <property type="match status" value="1"/>
</dbReference>